<reference evidence="3" key="1">
    <citation type="submission" date="2020-05" db="EMBL/GenBank/DDBJ databases">
        <authorList>
            <person name="Chiriac C."/>
            <person name="Salcher M."/>
            <person name="Ghai R."/>
            <person name="Kavagutti S V."/>
        </authorList>
    </citation>
    <scope>NUCLEOTIDE SEQUENCE</scope>
</reference>
<dbReference type="Pfam" id="PF08994">
    <property type="entry name" value="T4_Gp59_C"/>
    <property type="match status" value="1"/>
</dbReference>
<proteinExistence type="inferred from homology"/>
<sequence>MIMEPFEVYRYYLALRLHFTTDKYDVIEQRGRVRATKNSFLKRKDMFAIRKVAETYSDKDIVDFLVANFVSGDRWGGVFDVESKERYHGWKKRIEAISYTFKKELDKAVLFADKNNMTFEDLYKCNSGQHPPIVKMYLRNDISIETLVILNKLNNFTDQLDQDLKDDLVWPDTSRIIKKYSPFLEIKKEKYNEIYRRAIGPF</sequence>
<feature type="domain" description="Bacteriophage T4 Gp59 helicase assembly protein C-terminal" evidence="2">
    <location>
        <begin position="101"/>
        <end position="195"/>
    </location>
</feature>
<dbReference type="Gene3D" id="1.10.220.50">
    <property type="entry name" value="Bacteriophage T4, Gp59, helicase assembly protein, C-terminal domain"/>
    <property type="match status" value="1"/>
</dbReference>
<gene>
    <name evidence="3" type="ORF">UFOVP242_104</name>
</gene>
<feature type="domain" description="Bacteriophage T4 Gp59 helicase assembly protein N-terminal" evidence="1">
    <location>
        <begin position="7"/>
        <end position="73"/>
    </location>
</feature>
<dbReference type="Gene3D" id="1.10.8.60">
    <property type="match status" value="1"/>
</dbReference>
<dbReference type="InterPro" id="IPR015085">
    <property type="entry name" value="Phage_T4_Gp59_N"/>
</dbReference>
<dbReference type="SUPFAM" id="SSF48493">
    <property type="entry name" value="gene 59 helicase assembly protein"/>
    <property type="match status" value="1"/>
</dbReference>
<protein>
    <submittedName>
        <fullName evidence="3">59 protein</fullName>
    </submittedName>
</protein>
<evidence type="ECO:0000259" key="2">
    <source>
        <dbReference type="Pfam" id="PF08994"/>
    </source>
</evidence>
<dbReference type="InterPro" id="IPR023197">
    <property type="entry name" value="Phage_T4_Gp59_dom_sf"/>
</dbReference>
<dbReference type="Pfam" id="PF08993">
    <property type="entry name" value="T4_Gp59_N"/>
    <property type="match status" value="1"/>
</dbReference>
<evidence type="ECO:0000259" key="1">
    <source>
        <dbReference type="Pfam" id="PF08993"/>
    </source>
</evidence>
<dbReference type="HAMAP" id="MF_04156">
    <property type="entry name" value="HELIC_LOADER_T4"/>
    <property type="match status" value="1"/>
</dbReference>
<name>A0A6J7WVU0_9CAUD</name>
<accession>A0A6J7WVU0</accession>
<evidence type="ECO:0000313" key="3">
    <source>
        <dbReference type="EMBL" id="CAB5221847.1"/>
    </source>
</evidence>
<dbReference type="EMBL" id="LR798294">
    <property type="protein sequence ID" value="CAB5221847.1"/>
    <property type="molecule type" value="Genomic_DNA"/>
</dbReference>
<organism evidence="3">
    <name type="scientific">uncultured Caudovirales phage</name>
    <dbReference type="NCBI Taxonomy" id="2100421"/>
    <lineage>
        <taxon>Viruses</taxon>
        <taxon>Duplodnaviria</taxon>
        <taxon>Heunggongvirae</taxon>
        <taxon>Uroviricota</taxon>
        <taxon>Caudoviricetes</taxon>
        <taxon>Peduoviridae</taxon>
        <taxon>Maltschvirus</taxon>
        <taxon>Maltschvirus maltsch</taxon>
    </lineage>
</organism>
<dbReference type="InterPro" id="IPR015086">
    <property type="entry name" value="Phage_T4_Gp59_C"/>
</dbReference>
<dbReference type="InterPro" id="IPR037082">
    <property type="entry name" value="Phage_T4_Gp59_C_sf"/>
</dbReference>
<dbReference type="InterPro" id="IPR008944">
    <property type="entry name" value="Phage_T4_Gp59"/>
</dbReference>